<proteinExistence type="predicted"/>
<gene>
    <name evidence="1" type="ORF">SLEP1_g33081</name>
</gene>
<comment type="caution">
    <text evidence="1">The sequence shown here is derived from an EMBL/GenBank/DDBJ whole genome shotgun (WGS) entry which is preliminary data.</text>
</comment>
<dbReference type="EMBL" id="BPVZ01000062">
    <property type="protein sequence ID" value="GKV23343.1"/>
    <property type="molecule type" value="Genomic_DNA"/>
</dbReference>
<evidence type="ECO:0000313" key="1">
    <source>
        <dbReference type="EMBL" id="GKV23343.1"/>
    </source>
</evidence>
<dbReference type="AlphaFoldDB" id="A0AAV5KFH0"/>
<organism evidence="1 2">
    <name type="scientific">Rubroshorea leprosula</name>
    <dbReference type="NCBI Taxonomy" id="152421"/>
    <lineage>
        <taxon>Eukaryota</taxon>
        <taxon>Viridiplantae</taxon>
        <taxon>Streptophyta</taxon>
        <taxon>Embryophyta</taxon>
        <taxon>Tracheophyta</taxon>
        <taxon>Spermatophyta</taxon>
        <taxon>Magnoliopsida</taxon>
        <taxon>eudicotyledons</taxon>
        <taxon>Gunneridae</taxon>
        <taxon>Pentapetalae</taxon>
        <taxon>rosids</taxon>
        <taxon>malvids</taxon>
        <taxon>Malvales</taxon>
        <taxon>Dipterocarpaceae</taxon>
        <taxon>Rubroshorea</taxon>
    </lineage>
</organism>
<evidence type="ECO:0000313" key="2">
    <source>
        <dbReference type="Proteomes" id="UP001054252"/>
    </source>
</evidence>
<keyword evidence="2" id="KW-1185">Reference proteome</keyword>
<accession>A0AAV5KFH0</accession>
<reference evidence="1 2" key="1">
    <citation type="journal article" date="2021" name="Commun. Biol.">
        <title>The genome of Shorea leprosula (Dipterocarpaceae) highlights the ecological relevance of drought in aseasonal tropical rainforests.</title>
        <authorList>
            <person name="Ng K.K.S."/>
            <person name="Kobayashi M.J."/>
            <person name="Fawcett J.A."/>
            <person name="Hatakeyama M."/>
            <person name="Paape T."/>
            <person name="Ng C.H."/>
            <person name="Ang C.C."/>
            <person name="Tnah L.H."/>
            <person name="Lee C.T."/>
            <person name="Nishiyama T."/>
            <person name="Sese J."/>
            <person name="O'Brien M.J."/>
            <person name="Copetti D."/>
            <person name="Mohd Noor M.I."/>
            <person name="Ong R.C."/>
            <person name="Putra M."/>
            <person name="Sireger I.Z."/>
            <person name="Indrioko S."/>
            <person name="Kosugi Y."/>
            <person name="Izuno A."/>
            <person name="Isagi Y."/>
            <person name="Lee S.L."/>
            <person name="Shimizu K.K."/>
        </authorList>
    </citation>
    <scope>NUCLEOTIDE SEQUENCE [LARGE SCALE GENOMIC DNA]</scope>
    <source>
        <strain evidence="1">214</strain>
    </source>
</reference>
<dbReference type="Proteomes" id="UP001054252">
    <property type="component" value="Unassembled WGS sequence"/>
</dbReference>
<name>A0AAV5KFH0_9ROSI</name>
<sequence length="33" mass="3834">MESVYIVYNTYSDPKYLPKLMCMTIALFLSALN</sequence>
<protein>
    <submittedName>
        <fullName evidence="1">Uncharacterized protein</fullName>
    </submittedName>
</protein>